<protein>
    <submittedName>
        <fullName evidence="2">Phosphopantothenoylcysteine decarboxylase</fullName>
        <ecNumber evidence="2">4.1.1.36</ecNumber>
    </submittedName>
</protein>
<evidence type="ECO:0000313" key="2">
    <source>
        <dbReference type="EMBL" id="NIZ46662.1"/>
    </source>
</evidence>
<proteinExistence type="predicted"/>
<organism evidence="2 3">
    <name type="scientific">Entomospira nematocerorum</name>
    <dbReference type="NCBI Taxonomy" id="2719987"/>
    <lineage>
        <taxon>Bacteria</taxon>
        <taxon>Pseudomonadati</taxon>
        <taxon>Spirochaetota</taxon>
        <taxon>Spirochaetia</taxon>
        <taxon>Spirochaetales</taxon>
        <taxon>Spirochaetaceae</taxon>
        <taxon>Entomospira</taxon>
    </lineage>
</organism>
<dbReference type="RefSeq" id="WP_167703116.1">
    <property type="nucleotide sequence ID" value="NZ_CP118168.1"/>
</dbReference>
<keyword evidence="3" id="KW-1185">Reference proteome</keyword>
<dbReference type="InterPro" id="IPR036551">
    <property type="entry name" value="Flavin_trans-like"/>
</dbReference>
<gene>
    <name evidence="2" type="ORF">HCT46_01800</name>
</gene>
<dbReference type="Gene3D" id="3.40.50.1950">
    <property type="entry name" value="Flavin prenyltransferase-like"/>
    <property type="match status" value="1"/>
</dbReference>
<keyword evidence="2" id="KW-0456">Lyase</keyword>
<dbReference type="GO" id="GO:0015937">
    <property type="term" value="P:coenzyme A biosynthetic process"/>
    <property type="evidence" value="ECO:0007669"/>
    <property type="project" value="TreeGrafter"/>
</dbReference>
<dbReference type="GO" id="GO:0010181">
    <property type="term" value="F:FMN binding"/>
    <property type="evidence" value="ECO:0007669"/>
    <property type="project" value="TreeGrafter"/>
</dbReference>
<dbReference type="PANTHER" id="PTHR14359:SF6">
    <property type="entry name" value="PHOSPHOPANTOTHENOYLCYSTEINE DECARBOXYLASE"/>
    <property type="match status" value="1"/>
</dbReference>
<feature type="domain" description="Flavoprotein" evidence="1">
    <location>
        <begin position="3"/>
        <end position="171"/>
    </location>
</feature>
<dbReference type="Pfam" id="PF02441">
    <property type="entry name" value="Flavoprotein"/>
    <property type="match status" value="1"/>
</dbReference>
<evidence type="ECO:0000313" key="3">
    <source>
        <dbReference type="Proteomes" id="UP000752013"/>
    </source>
</evidence>
<dbReference type="PANTHER" id="PTHR14359">
    <property type="entry name" value="HOMO-OLIGOMERIC FLAVIN CONTAINING CYS DECARBOXYLASE FAMILY"/>
    <property type="match status" value="1"/>
</dbReference>
<evidence type="ECO:0000259" key="1">
    <source>
        <dbReference type="Pfam" id="PF02441"/>
    </source>
</evidence>
<dbReference type="SUPFAM" id="SSF52507">
    <property type="entry name" value="Homo-oligomeric flavin-containing Cys decarboxylases, HFCD"/>
    <property type="match status" value="1"/>
</dbReference>
<name>A0A968GCQ3_9SPIO</name>
<reference evidence="2" key="1">
    <citation type="submission" date="2020-03" db="EMBL/GenBank/DDBJ databases">
        <title>Spirochaetal bacteria isolated from arthropods constitute a novel genus Entomospira genus novum within the order Spirochaetales.</title>
        <authorList>
            <person name="Grana-Miraglia L."/>
            <person name="Sikutova S."/>
            <person name="Fingerle V."/>
            <person name="Sing A."/>
            <person name="Castillo-Ramirez S."/>
            <person name="Margos G."/>
            <person name="Rudolf I."/>
        </authorList>
    </citation>
    <scope>NUCLEOTIDE SEQUENCE</scope>
    <source>
        <strain evidence="2">BR208</strain>
    </source>
</reference>
<dbReference type="AlphaFoldDB" id="A0A968GCQ3"/>
<dbReference type="GO" id="GO:0004633">
    <property type="term" value="F:phosphopantothenoylcysteine decarboxylase activity"/>
    <property type="evidence" value="ECO:0007669"/>
    <property type="project" value="UniProtKB-EC"/>
</dbReference>
<dbReference type="EC" id="4.1.1.36" evidence="2"/>
<dbReference type="InterPro" id="IPR003382">
    <property type="entry name" value="Flavoprotein"/>
</dbReference>
<dbReference type="GO" id="GO:0071513">
    <property type="term" value="C:phosphopantothenoylcysteine decarboxylase complex"/>
    <property type="evidence" value="ECO:0007669"/>
    <property type="project" value="TreeGrafter"/>
</dbReference>
<dbReference type="EMBL" id="JAATLK010000001">
    <property type="protein sequence ID" value="NIZ46662.1"/>
    <property type="molecule type" value="Genomic_DNA"/>
</dbReference>
<accession>A0A968GCQ3</accession>
<dbReference type="Proteomes" id="UP000752013">
    <property type="component" value="Unassembled WGS sequence"/>
</dbReference>
<comment type="caution">
    <text evidence="2">The sequence shown here is derived from an EMBL/GenBank/DDBJ whole genome shotgun (WGS) entry which is preliminary data.</text>
</comment>
<sequence>MRTIILGVTGSIAAYKAADLANQFCKKDYVVHVVMTESAEKFITPMTFQTLTKQPVLTEMFDGVHYPHEVRHIALGKMADALIIAPASANIIAKLAHGLADDMLSTIALVMGEKPIIIAPAMNTRMYHNQVVQRNINTLKEYGIHIIEPRSDLLACGDVGTGALASTGDIIHQAESILLK</sequence>